<accession>A0A1D6I619</accession>
<dbReference type="EMBL" id="CM007650">
    <property type="protein sequence ID" value="ONM55536.1"/>
    <property type="molecule type" value="Genomic_DNA"/>
</dbReference>
<sequence length="70" mass="7455">MPAPRTRKRGSAGAVPVGLRLQRELVGVRRRTPTGYGILELGARDTGPYKRFHVVDAASLDPNALAGDGD</sequence>
<reference evidence="1" key="1">
    <citation type="submission" date="2015-12" db="EMBL/GenBank/DDBJ databases">
        <title>Update maize B73 reference genome by single molecule sequencing technologies.</title>
        <authorList>
            <consortium name="Maize Genome Sequencing Project"/>
            <person name="Ware D."/>
        </authorList>
    </citation>
    <scope>NUCLEOTIDE SEQUENCE [LARGE SCALE GENOMIC DNA]</scope>
    <source>
        <tissue evidence="1">Seedling</tissue>
    </source>
</reference>
<organism evidence="1">
    <name type="scientific">Zea mays</name>
    <name type="common">Maize</name>
    <dbReference type="NCBI Taxonomy" id="4577"/>
    <lineage>
        <taxon>Eukaryota</taxon>
        <taxon>Viridiplantae</taxon>
        <taxon>Streptophyta</taxon>
        <taxon>Embryophyta</taxon>
        <taxon>Tracheophyta</taxon>
        <taxon>Spermatophyta</taxon>
        <taxon>Magnoliopsida</taxon>
        <taxon>Liliopsida</taxon>
        <taxon>Poales</taxon>
        <taxon>Poaceae</taxon>
        <taxon>PACMAD clade</taxon>
        <taxon>Panicoideae</taxon>
        <taxon>Andropogonodae</taxon>
        <taxon>Andropogoneae</taxon>
        <taxon>Tripsacinae</taxon>
        <taxon>Zea</taxon>
    </lineage>
</organism>
<dbReference type="AlphaFoldDB" id="A0A1D6I619"/>
<gene>
    <name evidence="1" type="ORF">ZEAMMB73_Zm00001d020755</name>
</gene>
<evidence type="ECO:0000313" key="1">
    <source>
        <dbReference type="EMBL" id="ONM55536.1"/>
    </source>
</evidence>
<proteinExistence type="predicted"/>
<name>A0A1D6I619_MAIZE</name>
<protein>
    <submittedName>
        <fullName evidence="1">Uncharacterized protein</fullName>
    </submittedName>
</protein>